<evidence type="ECO:0000313" key="3">
    <source>
        <dbReference type="Proteomes" id="UP000265614"/>
    </source>
</evidence>
<dbReference type="Proteomes" id="UP000265614">
    <property type="component" value="Unassembled WGS sequence"/>
</dbReference>
<proteinExistence type="predicted"/>
<dbReference type="InterPro" id="IPR018309">
    <property type="entry name" value="Tscrpt_reg_PadR_C"/>
</dbReference>
<accession>A0A3A3Z0P5</accession>
<gene>
    <name evidence="2" type="ORF">D5H78_02225</name>
</gene>
<dbReference type="EMBL" id="QZEZ01000001">
    <property type="protein sequence ID" value="RJK97819.1"/>
    <property type="molecule type" value="Genomic_DNA"/>
</dbReference>
<organism evidence="2 3">
    <name type="scientific">Vallicoccus soli</name>
    <dbReference type="NCBI Taxonomy" id="2339232"/>
    <lineage>
        <taxon>Bacteria</taxon>
        <taxon>Bacillati</taxon>
        <taxon>Actinomycetota</taxon>
        <taxon>Actinomycetes</taxon>
        <taxon>Motilibacterales</taxon>
        <taxon>Vallicoccaceae</taxon>
        <taxon>Vallicoccus</taxon>
    </lineage>
</organism>
<keyword evidence="3" id="KW-1185">Reference proteome</keyword>
<dbReference type="OrthoDB" id="3186544at2"/>
<feature type="domain" description="Transcription regulator PadR C-terminal" evidence="1">
    <location>
        <begin position="92"/>
        <end position="165"/>
    </location>
</feature>
<protein>
    <submittedName>
        <fullName evidence="2">PadR family transcriptional regulator</fullName>
    </submittedName>
</protein>
<dbReference type="InterPro" id="IPR036388">
    <property type="entry name" value="WH-like_DNA-bd_sf"/>
</dbReference>
<dbReference type="InterPro" id="IPR036390">
    <property type="entry name" value="WH_DNA-bd_sf"/>
</dbReference>
<dbReference type="Gene3D" id="1.10.10.10">
    <property type="entry name" value="Winged helix-like DNA-binding domain superfamily/Winged helix DNA-binding domain"/>
    <property type="match status" value="1"/>
</dbReference>
<sequence length="179" mass="19668">MNATSASLLGLLDVCGGELTGGELVRTAQERLGEFWTLTRSQVYRELAVLERDGHVAPGTPGPRDARPYRVTPEGVAAYRAWMSGAPRADTIRIPLLLTVAFGRLLPPDRYAAVLDAAREEHAQRLAGYRALDERLEAEAADAFARATLSFGLHYEEAVLRWFDALPTEVRRGVDPPRA</sequence>
<reference evidence="2 3" key="1">
    <citation type="submission" date="2018-09" db="EMBL/GenBank/DDBJ databases">
        <title>YIM 75000 draft genome.</title>
        <authorList>
            <person name="Tang S."/>
            <person name="Feng Y."/>
        </authorList>
    </citation>
    <scope>NUCLEOTIDE SEQUENCE [LARGE SCALE GENOMIC DNA]</scope>
    <source>
        <strain evidence="2 3">YIM 75000</strain>
    </source>
</reference>
<name>A0A3A3Z0P5_9ACTN</name>
<dbReference type="Pfam" id="PF10400">
    <property type="entry name" value="Vir_act_alpha_C"/>
    <property type="match status" value="1"/>
</dbReference>
<dbReference type="SUPFAM" id="SSF46785">
    <property type="entry name" value="Winged helix' DNA-binding domain"/>
    <property type="match status" value="1"/>
</dbReference>
<evidence type="ECO:0000259" key="1">
    <source>
        <dbReference type="Pfam" id="PF10400"/>
    </source>
</evidence>
<comment type="caution">
    <text evidence="2">The sequence shown here is derived from an EMBL/GenBank/DDBJ whole genome shotgun (WGS) entry which is preliminary data.</text>
</comment>
<dbReference type="Gene3D" id="6.10.140.190">
    <property type="match status" value="1"/>
</dbReference>
<evidence type="ECO:0000313" key="2">
    <source>
        <dbReference type="EMBL" id="RJK97819.1"/>
    </source>
</evidence>
<dbReference type="AlphaFoldDB" id="A0A3A3Z0P5"/>
<dbReference type="RefSeq" id="WP_119948745.1">
    <property type="nucleotide sequence ID" value="NZ_QZEZ01000001.1"/>
</dbReference>